<proteinExistence type="predicted"/>
<feature type="domain" description="Reverse transcriptase Ty1/copia-type" evidence="2">
    <location>
        <begin position="147"/>
        <end position="385"/>
    </location>
</feature>
<accession>A0A699GI37</accession>
<reference evidence="3" key="1">
    <citation type="journal article" date="2019" name="Sci. Rep.">
        <title>Draft genome of Tanacetum cinerariifolium, the natural source of mosquito coil.</title>
        <authorList>
            <person name="Yamashiro T."/>
            <person name="Shiraishi A."/>
            <person name="Satake H."/>
            <person name="Nakayama K."/>
        </authorList>
    </citation>
    <scope>NUCLEOTIDE SEQUENCE</scope>
</reference>
<evidence type="ECO:0000259" key="2">
    <source>
        <dbReference type="Pfam" id="PF07727"/>
    </source>
</evidence>
<dbReference type="EMBL" id="BKCJ010000029">
    <property type="protein sequence ID" value="GEU28902.1"/>
    <property type="molecule type" value="Genomic_DNA"/>
</dbReference>
<feature type="compositionally biased region" description="Basic and acidic residues" evidence="1">
    <location>
        <begin position="29"/>
        <end position="42"/>
    </location>
</feature>
<gene>
    <name evidence="3" type="ORF">Tci_000880</name>
</gene>
<name>A0A699GI37_TANCI</name>
<feature type="region of interest" description="Disordered" evidence="1">
    <location>
        <begin position="24"/>
        <end position="45"/>
    </location>
</feature>
<evidence type="ECO:0000256" key="1">
    <source>
        <dbReference type="SAM" id="MobiDB-lite"/>
    </source>
</evidence>
<dbReference type="Pfam" id="PF07727">
    <property type="entry name" value="RVT_2"/>
    <property type="match status" value="1"/>
</dbReference>
<organism evidence="3">
    <name type="scientific">Tanacetum cinerariifolium</name>
    <name type="common">Dalmatian daisy</name>
    <name type="synonym">Chrysanthemum cinerariifolium</name>
    <dbReference type="NCBI Taxonomy" id="118510"/>
    <lineage>
        <taxon>Eukaryota</taxon>
        <taxon>Viridiplantae</taxon>
        <taxon>Streptophyta</taxon>
        <taxon>Embryophyta</taxon>
        <taxon>Tracheophyta</taxon>
        <taxon>Spermatophyta</taxon>
        <taxon>Magnoliopsida</taxon>
        <taxon>eudicotyledons</taxon>
        <taxon>Gunneridae</taxon>
        <taxon>Pentapetalae</taxon>
        <taxon>asterids</taxon>
        <taxon>campanulids</taxon>
        <taxon>Asterales</taxon>
        <taxon>Asteraceae</taxon>
        <taxon>Asteroideae</taxon>
        <taxon>Anthemideae</taxon>
        <taxon>Anthemidinae</taxon>
        <taxon>Tanacetum</taxon>
    </lineage>
</organism>
<comment type="caution">
    <text evidence="3">The sequence shown here is derived from an EMBL/GenBank/DDBJ whole genome shotgun (WGS) entry which is preliminary data.</text>
</comment>
<dbReference type="InterPro" id="IPR043502">
    <property type="entry name" value="DNA/RNA_pol_sf"/>
</dbReference>
<protein>
    <submittedName>
        <fullName evidence="3">Putative ribonuclease H-like domain-containing protein</fullName>
    </submittedName>
</protein>
<dbReference type="InterPro" id="IPR013103">
    <property type="entry name" value="RVT_2"/>
</dbReference>
<sequence>MHKGAEEKESAKLLNLFLSGRSSSAKIKKHDDKTNKEAKGKSPIELSTRVRNLSEEYEDFSNNSTNTFSAVGPSNTAISLKHGKSSFVDPSQYLDDPNMPALEDITYSDDEEDVGAEADFSNLETNITVNPIPTTRVHKDHPVTQIIVDLPKGKRAIGIKWVFQNKKDERGIVIKNKAQLFAQGHTQEEGIDYEEVFALVARIEAIRLFLAYASFMGFMVYQMDVKSVFLYGTIKEDVYVCQPIGFEDSDYPDKVYKLVKALYGLHQAPRAWYETLANYLLKNGFCRGKIDQTLFIKKQKGDILLFQVYVDDIIFGSTNKDLCKAFEKLIKDKFQMSLMGELTFFLGLQVKQKQDGIFINQDNYVAKILRKFGLTDGKSASTPLILRSLYLRILMTVVATSSTEAEYVAA</sequence>
<dbReference type="AlphaFoldDB" id="A0A699GI37"/>
<feature type="non-terminal residue" evidence="3">
    <location>
        <position position="410"/>
    </location>
</feature>
<dbReference type="SUPFAM" id="SSF56672">
    <property type="entry name" value="DNA/RNA polymerases"/>
    <property type="match status" value="1"/>
</dbReference>
<evidence type="ECO:0000313" key="3">
    <source>
        <dbReference type="EMBL" id="GEU28902.1"/>
    </source>
</evidence>